<evidence type="ECO:0008006" key="4">
    <source>
        <dbReference type="Google" id="ProtNLM"/>
    </source>
</evidence>
<name>A0AAD8Q1S2_LOLMU</name>
<feature type="compositionally biased region" description="Low complexity" evidence="1">
    <location>
        <begin position="23"/>
        <end position="33"/>
    </location>
</feature>
<dbReference type="Proteomes" id="UP001231189">
    <property type="component" value="Unassembled WGS sequence"/>
</dbReference>
<feature type="compositionally biased region" description="Basic and acidic residues" evidence="1">
    <location>
        <begin position="473"/>
        <end position="486"/>
    </location>
</feature>
<feature type="region of interest" description="Disordered" evidence="1">
    <location>
        <begin position="1"/>
        <end position="40"/>
    </location>
</feature>
<feature type="compositionally biased region" description="Basic residues" evidence="1">
    <location>
        <begin position="492"/>
        <end position="505"/>
    </location>
</feature>
<feature type="compositionally biased region" description="Low complexity" evidence="1">
    <location>
        <begin position="223"/>
        <end position="232"/>
    </location>
</feature>
<feature type="compositionally biased region" description="Basic and acidic residues" evidence="1">
    <location>
        <begin position="195"/>
        <end position="204"/>
    </location>
</feature>
<evidence type="ECO:0000256" key="1">
    <source>
        <dbReference type="SAM" id="MobiDB-lite"/>
    </source>
</evidence>
<feature type="region of interest" description="Disordered" evidence="1">
    <location>
        <begin position="460"/>
        <end position="505"/>
    </location>
</feature>
<keyword evidence="3" id="KW-1185">Reference proteome</keyword>
<feature type="compositionally biased region" description="Low complexity" evidence="1">
    <location>
        <begin position="463"/>
        <end position="472"/>
    </location>
</feature>
<dbReference type="EMBL" id="JAUUTY010000702">
    <property type="protein sequence ID" value="KAK1594292.1"/>
    <property type="molecule type" value="Genomic_DNA"/>
</dbReference>
<proteinExistence type="predicted"/>
<evidence type="ECO:0000313" key="2">
    <source>
        <dbReference type="EMBL" id="KAK1594292.1"/>
    </source>
</evidence>
<accession>A0AAD8Q1S2</accession>
<gene>
    <name evidence="2" type="ORF">QYE76_027253</name>
</gene>
<feature type="region of interest" description="Disordered" evidence="1">
    <location>
        <begin position="94"/>
        <end position="148"/>
    </location>
</feature>
<reference evidence="2" key="1">
    <citation type="submission" date="2023-07" db="EMBL/GenBank/DDBJ databases">
        <title>A chromosome-level genome assembly of Lolium multiflorum.</title>
        <authorList>
            <person name="Chen Y."/>
            <person name="Copetti D."/>
            <person name="Kolliker R."/>
            <person name="Studer B."/>
        </authorList>
    </citation>
    <scope>NUCLEOTIDE SEQUENCE</scope>
    <source>
        <strain evidence="2">02402/16</strain>
        <tissue evidence="2">Leaf</tissue>
    </source>
</reference>
<dbReference type="PANTHER" id="PTHR33223:SF10">
    <property type="entry name" value="AMINOTRANSFERASE-LIKE PLANT MOBILE DOMAIN-CONTAINING PROTEIN"/>
    <property type="match status" value="1"/>
</dbReference>
<dbReference type="PANTHER" id="PTHR33223">
    <property type="entry name" value="CCHC-TYPE DOMAIN-CONTAINING PROTEIN"/>
    <property type="match status" value="1"/>
</dbReference>
<comment type="caution">
    <text evidence="2">The sequence shown here is derived from an EMBL/GenBank/DDBJ whole genome shotgun (WGS) entry which is preliminary data.</text>
</comment>
<feature type="region of interest" description="Disordered" evidence="1">
    <location>
        <begin position="178"/>
        <end position="286"/>
    </location>
</feature>
<dbReference type="AlphaFoldDB" id="A0AAD8Q1S2"/>
<sequence>MATGDDAADKTTRVRGPVLERTGAAGASGSGPKALPPPSRLDEVRAKLSSPLTAGADPSTVEADLEAHRQLLLKQAEELAATKRQLEITRREYARAHGFTPGGDNPSRAGQIRRRGGALGAEIDRDGAEEPAPSMELPFYNTPDKNRRAAEAAAEELSLLEGEELRRQIERVRELLDIATKQHDNPRYAPGTADNHMDGPRDMAESSSPAPSRRRGSQATHNSSSRTSRLRSGGSGRSRPPPRRNQEHDSEQATPRRPYRLAPEASGARQPAHSRLGPRIKPADARDRLDRLVESRIAEEGPAGPKCFGPRILNEPMIDEFTLPRDTPKYDGTAKPEDWLLDYTTIVDIAKGNKRWAVRYSPLMLVGSARTWLNNLPAGSINGWLEFEDAFGPEETDRAYLMRWCEKRNSCEGVHEIQAVSFFMAGCRPNTMLWHKLRRSEPKTMAALMAIAGKYALAEEAGKSPAEASPAAPKRDNHKPAEHKSAEGASHGSRRNKYRGKRHND</sequence>
<protein>
    <recommendedName>
        <fullName evidence="4">Retrotransposon gag domain-containing protein</fullName>
    </recommendedName>
</protein>
<evidence type="ECO:0000313" key="3">
    <source>
        <dbReference type="Proteomes" id="UP001231189"/>
    </source>
</evidence>
<organism evidence="2 3">
    <name type="scientific">Lolium multiflorum</name>
    <name type="common">Italian ryegrass</name>
    <name type="synonym">Lolium perenne subsp. multiflorum</name>
    <dbReference type="NCBI Taxonomy" id="4521"/>
    <lineage>
        <taxon>Eukaryota</taxon>
        <taxon>Viridiplantae</taxon>
        <taxon>Streptophyta</taxon>
        <taxon>Embryophyta</taxon>
        <taxon>Tracheophyta</taxon>
        <taxon>Spermatophyta</taxon>
        <taxon>Magnoliopsida</taxon>
        <taxon>Liliopsida</taxon>
        <taxon>Poales</taxon>
        <taxon>Poaceae</taxon>
        <taxon>BOP clade</taxon>
        <taxon>Pooideae</taxon>
        <taxon>Poodae</taxon>
        <taxon>Poeae</taxon>
        <taxon>Poeae Chloroplast Group 2 (Poeae type)</taxon>
        <taxon>Loliodinae</taxon>
        <taxon>Loliinae</taxon>
        <taxon>Lolium</taxon>
    </lineage>
</organism>